<organism evidence="15 16">
    <name type="scientific">Colwellia psychrerythraea</name>
    <name type="common">Vibrio psychroerythus</name>
    <dbReference type="NCBI Taxonomy" id="28229"/>
    <lineage>
        <taxon>Bacteria</taxon>
        <taxon>Pseudomonadati</taxon>
        <taxon>Pseudomonadota</taxon>
        <taxon>Gammaproteobacteria</taxon>
        <taxon>Alteromonadales</taxon>
        <taxon>Colwelliaceae</taxon>
        <taxon>Colwellia</taxon>
    </lineage>
</organism>
<dbReference type="OrthoDB" id="9808289at2"/>
<dbReference type="GO" id="GO:0009252">
    <property type="term" value="P:peptidoglycan biosynthetic process"/>
    <property type="evidence" value="ECO:0007669"/>
    <property type="project" value="UniProtKB-KW"/>
</dbReference>
<dbReference type="PANTHER" id="PTHR30622:SF4">
    <property type="entry name" value="UNDECAPRENYL-DIPHOSPHATASE"/>
    <property type="match status" value="1"/>
</dbReference>
<feature type="transmembrane region" description="Helical" evidence="14">
    <location>
        <begin position="89"/>
        <end position="106"/>
    </location>
</feature>
<evidence type="ECO:0000256" key="13">
    <source>
        <dbReference type="ARBA" id="ARBA00047594"/>
    </source>
</evidence>
<evidence type="ECO:0000256" key="7">
    <source>
        <dbReference type="ARBA" id="ARBA00022801"/>
    </source>
</evidence>
<feature type="transmembrane region" description="Helical" evidence="14">
    <location>
        <begin position="191"/>
        <end position="212"/>
    </location>
</feature>
<dbReference type="HAMAP" id="MF_01006">
    <property type="entry name" value="Undec_diphosphatase"/>
    <property type="match status" value="1"/>
</dbReference>
<evidence type="ECO:0000256" key="14">
    <source>
        <dbReference type="HAMAP-Rule" id="MF_01006"/>
    </source>
</evidence>
<feature type="transmembrane region" description="Helical" evidence="14">
    <location>
        <begin position="224"/>
        <end position="246"/>
    </location>
</feature>
<comment type="caution">
    <text evidence="15">The sequence shown here is derived from an EMBL/GenBank/DDBJ whole genome shotgun (WGS) entry which is preliminary data.</text>
</comment>
<name>A0A099KYW2_COLPS</name>
<sequence>MSALEIFILALLQGLTEFLPISSSAHLILPSQILGWQDQGLAFDVAVHVGTLLAVMMYFRKELGAMAVAWLGTVGVGPEKGRGGFDAKLSWWIILATIPAGLFGLLGKDFIEEHLRSALVIAMTTLLFGFLLGFADIKAGKRTEHKPMEKLGLKGAMLIGLAQAVALIPGTSRSGITMTIGLMLGLSRDNAARFSFLLSIPAIAMAGSYLTLKLILSTESVDWFAMGLGSLIAFISAYACIHYFLILLEKLGMMPFVIYRLALGLGLLWFILG</sequence>
<dbReference type="NCBIfam" id="NF001393">
    <property type="entry name" value="PRK00281.2-4"/>
    <property type="match status" value="1"/>
</dbReference>
<evidence type="ECO:0000256" key="11">
    <source>
        <dbReference type="ARBA" id="ARBA00032707"/>
    </source>
</evidence>
<dbReference type="GO" id="GO:0046677">
    <property type="term" value="P:response to antibiotic"/>
    <property type="evidence" value="ECO:0007669"/>
    <property type="project" value="UniProtKB-UniRule"/>
</dbReference>
<comment type="miscellaneous">
    <text evidence="14">Bacitracin is thought to be involved in the inhibition of peptidoglycan synthesis by sequestering undecaprenyl diphosphate, thereby reducing the pool of lipid carrier available.</text>
</comment>
<evidence type="ECO:0000256" key="8">
    <source>
        <dbReference type="ARBA" id="ARBA00022989"/>
    </source>
</evidence>
<keyword evidence="7 14" id="KW-0378">Hydrolase</keyword>
<keyword evidence="9 14" id="KW-0472">Membrane</keyword>
<comment type="subcellular location">
    <subcellularLocation>
        <location evidence="1 14">Cell membrane</location>
        <topology evidence="1 14">Multi-pass membrane protein</topology>
    </subcellularLocation>
</comment>
<keyword evidence="10 14" id="KW-0046">Antibiotic resistance</keyword>
<dbReference type="Pfam" id="PF02673">
    <property type="entry name" value="BacA"/>
    <property type="match status" value="1"/>
</dbReference>
<protein>
    <recommendedName>
        <fullName evidence="4 14">Undecaprenyl-diphosphatase</fullName>
        <ecNumber evidence="3 14">3.6.1.27</ecNumber>
    </recommendedName>
    <alternativeName>
        <fullName evidence="12 14">Bacitracin resistance protein</fullName>
    </alternativeName>
    <alternativeName>
        <fullName evidence="11 14">Undecaprenyl pyrophosphate phosphatase</fullName>
    </alternativeName>
</protein>
<comment type="catalytic activity">
    <reaction evidence="13 14">
        <text>di-trans,octa-cis-undecaprenyl diphosphate + H2O = di-trans,octa-cis-undecaprenyl phosphate + phosphate + H(+)</text>
        <dbReference type="Rhea" id="RHEA:28094"/>
        <dbReference type="ChEBI" id="CHEBI:15377"/>
        <dbReference type="ChEBI" id="CHEBI:15378"/>
        <dbReference type="ChEBI" id="CHEBI:43474"/>
        <dbReference type="ChEBI" id="CHEBI:58405"/>
        <dbReference type="ChEBI" id="CHEBI:60392"/>
        <dbReference type="EC" id="3.6.1.27"/>
    </reaction>
</comment>
<dbReference type="PANTHER" id="PTHR30622">
    <property type="entry name" value="UNDECAPRENYL-DIPHOSPHATASE"/>
    <property type="match status" value="1"/>
</dbReference>
<accession>A0A099KYW2</accession>
<keyword evidence="6 14" id="KW-0812">Transmembrane</keyword>
<keyword evidence="5 14" id="KW-1003">Cell membrane</keyword>
<keyword evidence="14" id="KW-0961">Cell wall biogenesis/degradation</keyword>
<dbReference type="EMBL" id="JQED01000003">
    <property type="protein sequence ID" value="KGJ95400.1"/>
    <property type="molecule type" value="Genomic_DNA"/>
</dbReference>
<feature type="transmembrane region" description="Helical" evidence="14">
    <location>
        <begin position="252"/>
        <end position="272"/>
    </location>
</feature>
<evidence type="ECO:0000256" key="3">
    <source>
        <dbReference type="ARBA" id="ARBA00012374"/>
    </source>
</evidence>
<keyword evidence="14" id="KW-0573">Peptidoglycan synthesis</keyword>
<evidence type="ECO:0000256" key="2">
    <source>
        <dbReference type="ARBA" id="ARBA00010621"/>
    </source>
</evidence>
<evidence type="ECO:0000256" key="9">
    <source>
        <dbReference type="ARBA" id="ARBA00023136"/>
    </source>
</evidence>
<dbReference type="RefSeq" id="WP_033091971.1">
    <property type="nucleotide sequence ID" value="NZ_JQED01000003.1"/>
</dbReference>
<dbReference type="GO" id="GO:0050380">
    <property type="term" value="F:undecaprenyl-diphosphatase activity"/>
    <property type="evidence" value="ECO:0007669"/>
    <property type="project" value="UniProtKB-UniRule"/>
</dbReference>
<dbReference type="GO" id="GO:0071555">
    <property type="term" value="P:cell wall organization"/>
    <property type="evidence" value="ECO:0007669"/>
    <property type="project" value="UniProtKB-KW"/>
</dbReference>
<feature type="transmembrane region" description="Helical" evidence="14">
    <location>
        <begin position="151"/>
        <end position="171"/>
    </location>
</feature>
<evidence type="ECO:0000313" key="15">
    <source>
        <dbReference type="EMBL" id="KGJ95400.1"/>
    </source>
</evidence>
<evidence type="ECO:0000256" key="4">
    <source>
        <dbReference type="ARBA" id="ARBA00021581"/>
    </source>
</evidence>
<evidence type="ECO:0000256" key="10">
    <source>
        <dbReference type="ARBA" id="ARBA00023251"/>
    </source>
</evidence>
<reference evidence="15 16" key="1">
    <citation type="submission" date="2014-08" db="EMBL/GenBank/DDBJ databases">
        <title>Genomic and Phenotypic Diversity of Colwellia psychrerythraea strains from Disparate Marine Basins.</title>
        <authorList>
            <person name="Techtmann S.M."/>
            <person name="Stelling S.C."/>
            <person name="Utturkar S.M."/>
            <person name="Alshibli N."/>
            <person name="Harris A."/>
            <person name="Brown S.D."/>
            <person name="Hazen T.C."/>
        </authorList>
    </citation>
    <scope>NUCLEOTIDE SEQUENCE [LARGE SCALE GENOMIC DNA]</scope>
    <source>
        <strain evidence="15 16">ND2E</strain>
    </source>
</reference>
<evidence type="ECO:0000256" key="1">
    <source>
        <dbReference type="ARBA" id="ARBA00004651"/>
    </source>
</evidence>
<dbReference type="NCBIfam" id="TIGR00753">
    <property type="entry name" value="undec_PP_bacA"/>
    <property type="match status" value="1"/>
</dbReference>
<keyword evidence="14" id="KW-0133">Cell shape</keyword>
<evidence type="ECO:0000313" key="16">
    <source>
        <dbReference type="Proteomes" id="UP000029843"/>
    </source>
</evidence>
<dbReference type="EC" id="3.6.1.27" evidence="3 14"/>
<dbReference type="Proteomes" id="UP000029843">
    <property type="component" value="Unassembled WGS sequence"/>
</dbReference>
<dbReference type="GO" id="GO:0008360">
    <property type="term" value="P:regulation of cell shape"/>
    <property type="evidence" value="ECO:0007669"/>
    <property type="project" value="UniProtKB-KW"/>
</dbReference>
<evidence type="ECO:0000256" key="5">
    <source>
        <dbReference type="ARBA" id="ARBA00022475"/>
    </source>
</evidence>
<dbReference type="InterPro" id="IPR003824">
    <property type="entry name" value="UppP"/>
</dbReference>
<evidence type="ECO:0000256" key="12">
    <source>
        <dbReference type="ARBA" id="ARBA00032932"/>
    </source>
</evidence>
<feature type="transmembrane region" description="Helical" evidence="14">
    <location>
        <begin position="40"/>
        <end position="59"/>
    </location>
</feature>
<gene>
    <name evidence="14" type="primary">uppP</name>
    <name evidence="15" type="ORF">ND2E_1182</name>
</gene>
<proteinExistence type="inferred from homology"/>
<dbReference type="GO" id="GO:0005886">
    <property type="term" value="C:plasma membrane"/>
    <property type="evidence" value="ECO:0007669"/>
    <property type="project" value="UniProtKB-SubCell"/>
</dbReference>
<evidence type="ECO:0000256" key="6">
    <source>
        <dbReference type="ARBA" id="ARBA00022692"/>
    </source>
</evidence>
<dbReference type="PATRIC" id="fig|28229.4.peg.170"/>
<dbReference type="AlphaFoldDB" id="A0A099KYW2"/>
<keyword evidence="8 14" id="KW-1133">Transmembrane helix</keyword>
<comment type="similarity">
    <text evidence="2 14">Belongs to the UppP family.</text>
</comment>
<feature type="transmembrane region" description="Helical" evidence="14">
    <location>
        <begin position="118"/>
        <end position="139"/>
    </location>
</feature>
<comment type="function">
    <text evidence="14">Catalyzes the dephosphorylation of undecaprenyl diphosphate (UPP). Confers resistance to bacitracin.</text>
</comment>